<keyword evidence="2" id="KW-1185">Reference proteome</keyword>
<gene>
    <name evidence="1" type="ORF">EC9_18580</name>
</gene>
<reference evidence="1 2" key="1">
    <citation type="submission" date="2019-02" db="EMBL/GenBank/DDBJ databases">
        <title>Deep-cultivation of Planctomycetes and their phenomic and genomic characterization uncovers novel biology.</title>
        <authorList>
            <person name="Wiegand S."/>
            <person name="Jogler M."/>
            <person name="Boedeker C."/>
            <person name="Pinto D."/>
            <person name="Vollmers J."/>
            <person name="Rivas-Marin E."/>
            <person name="Kohn T."/>
            <person name="Peeters S.H."/>
            <person name="Heuer A."/>
            <person name="Rast P."/>
            <person name="Oberbeckmann S."/>
            <person name="Bunk B."/>
            <person name="Jeske O."/>
            <person name="Meyerdierks A."/>
            <person name="Storesund J.E."/>
            <person name="Kallscheuer N."/>
            <person name="Luecker S."/>
            <person name="Lage O.M."/>
            <person name="Pohl T."/>
            <person name="Merkel B.J."/>
            <person name="Hornburger P."/>
            <person name="Mueller R.-W."/>
            <person name="Bruemmer F."/>
            <person name="Labrenz M."/>
            <person name="Spormann A.M."/>
            <person name="Op den Camp H."/>
            <person name="Overmann J."/>
            <person name="Amann R."/>
            <person name="Jetten M.S.M."/>
            <person name="Mascher T."/>
            <person name="Medema M.H."/>
            <person name="Devos D.P."/>
            <person name="Kaster A.-K."/>
            <person name="Ovreas L."/>
            <person name="Rohde M."/>
            <person name="Galperin M.Y."/>
            <person name="Jogler C."/>
        </authorList>
    </citation>
    <scope>NUCLEOTIDE SEQUENCE [LARGE SCALE GENOMIC DNA]</scope>
    <source>
        <strain evidence="1 2">EC9</strain>
    </source>
</reference>
<dbReference type="Proteomes" id="UP000319557">
    <property type="component" value="Chromosome"/>
</dbReference>
<dbReference type="RefSeq" id="WP_145120092.1">
    <property type="nucleotide sequence ID" value="NZ_CP036261.1"/>
</dbReference>
<protein>
    <submittedName>
        <fullName evidence="1">Uncharacterized protein</fullName>
    </submittedName>
</protein>
<proteinExistence type="predicted"/>
<evidence type="ECO:0000313" key="2">
    <source>
        <dbReference type="Proteomes" id="UP000319557"/>
    </source>
</evidence>
<dbReference type="OrthoDB" id="291034at2"/>
<sequence length="80" mass="9152">MNNSITILIDDKHVPLYRIMWVADTPHFCGEEDCTREGQYEVRLELDESVWASRAERDSVLESINGSRDGVDPGEEDGPW</sequence>
<dbReference type="EMBL" id="CP036261">
    <property type="protein sequence ID" value="QDS87679.1"/>
    <property type="molecule type" value="Genomic_DNA"/>
</dbReference>
<accession>A0A517LYK3</accession>
<name>A0A517LYK3_9BACT</name>
<organism evidence="1 2">
    <name type="scientific">Rosistilla ulvae</name>
    <dbReference type="NCBI Taxonomy" id="1930277"/>
    <lineage>
        <taxon>Bacteria</taxon>
        <taxon>Pseudomonadati</taxon>
        <taxon>Planctomycetota</taxon>
        <taxon>Planctomycetia</taxon>
        <taxon>Pirellulales</taxon>
        <taxon>Pirellulaceae</taxon>
        <taxon>Rosistilla</taxon>
    </lineage>
</organism>
<dbReference type="AlphaFoldDB" id="A0A517LYK3"/>
<evidence type="ECO:0000313" key="1">
    <source>
        <dbReference type="EMBL" id="QDS87679.1"/>
    </source>
</evidence>
<dbReference type="KEGG" id="ruv:EC9_18580"/>